<keyword evidence="6" id="KW-0067">ATP-binding</keyword>
<dbReference type="GO" id="GO:0005524">
    <property type="term" value="F:ATP binding"/>
    <property type="evidence" value="ECO:0007669"/>
    <property type="project" value="UniProtKB-KW"/>
</dbReference>
<comment type="similarity">
    <text evidence="2 6">Belongs to the ORC1 family.</text>
</comment>
<evidence type="ECO:0000256" key="4">
    <source>
        <dbReference type="ARBA" id="ARBA00023125"/>
    </source>
</evidence>
<dbReference type="InterPro" id="IPR027417">
    <property type="entry name" value="P-loop_NTPase"/>
</dbReference>
<evidence type="ECO:0000256" key="3">
    <source>
        <dbReference type="ARBA" id="ARBA00022705"/>
    </source>
</evidence>
<keyword evidence="6" id="KW-0547">Nucleotide-binding</keyword>
<keyword evidence="5 6" id="KW-0539">Nucleus</keyword>
<dbReference type="AlphaFoldDB" id="A0A0D8XZR9"/>
<evidence type="ECO:0000259" key="8">
    <source>
        <dbReference type="SMART" id="SM00382"/>
    </source>
</evidence>
<gene>
    <name evidence="9" type="ORF">DICVIV_06113</name>
</gene>
<dbReference type="Proteomes" id="UP000053766">
    <property type="component" value="Unassembled WGS sequence"/>
</dbReference>
<evidence type="ECO:0000256" key="2">
    <source>
        <dbReference type="ARBA" id="ARBA00008398"/>
    </source>
</evidence>
<dbReference type="GO" id="GO:0033314">
    <property type="term" value="P:mitotic DNA replication checkpoint signaling"/>
    <property type="evidence" value="ECO:0007669"/>
    <property type="project" value="TreeGrafter"/>
</dbReference>
<reference evidence="10" key="2">
    <citation type="journal article" date="2016" name="Sci. Rep.">
        <title>Dictyocaulus viviparus genome, variome and transcriptome elucidate lungworm biology and support future intervention.</title>
        <authorList>
            <person name="McNulty S.N."/>
            <person name="Strube C."/>
            <person name="Rosa B.A."/>
            <person name="Martin J.C."/>
            <person name="Tyagi R."/>
            <person name="Choi Y.J."/>
            <person name="Wang Q."/>
            <person name="Hallsworth Pepin K."/>
            <person name="Zhang X."/>
            <person name="Ozersky P."/>
            <person name="Wilson R.K."/>
            <person name="Sternberg P.W."/>
            <person name="Gasser R.B."/>
            <person name="Mitreva M."/>
        </authorList>
    </citation>
    <scope>NUCLEOTIDE SEQUENCE [LARGE SCALE GENOMIC DNA]</scope>
    <source>
        <strain evidence="10">HannoverDv2000</strain>
    </source>
</reference>
<dbReference type="InterPro" id="IPR003959">
    <property type="entry name" value="ATPase_AAA_core"/>
</dbReference>
<dbReference type="Gene3D" id="3.40.50.300">
    <property type="entry name" value="P-loop containing nucleotide triphosphate hydrolases"/>
    <property type="match status" value="1"/>
</dbReference>
<reference evidence="9 10" key="1">
    <citation type="submission" date="2013-11" db="EMBL/GenBank/DDBJ databases">
        <title>Draft genome of the bovine lungworm Dictyocaulus viviparus.</title>
        <authorList>
            <person name="Mitreva M."/>
        </authorList>
    </citation>
    <scope>NUCLEOTIDE SEQUENCE [LARGE SCALE GENOMIC DNA]</scope>
    <source>
        <strain evidence="9 10">HannoverDv2000</strain>
    </source>
</reference>
<organism evidence="9 10">
    <name type="scientific">Dictyocaulus viviparus</name>
    <name type="common">Bovine lungworm</name>
    <dbReference type="NCBI Taxonomy" id="29172"/>
    <lineage>
        <taxon>Eukaryota</taxon>
        <taxon>Metazoa</taxon>
        <taxon>Ecdysozoa</taxon>
        <taxon>Nematoda</taxon>
        <taxon>Chromadorea</taxon>
        <taxon>Rhabditida</taxon>
        <taxon>Rhabditina</taxon>
        <taxon>Rhabditomorpha</taxon>
        <taxon>Strongyloidea</taxon>
        <taxon>Metastrongylidae</taxon>
        <taxon>Dictyocaulus</taxon>
    </lineage>
</organism>
<keyword evidence="3 6" id="KW-0235">DNA replication</keyword>
<dbReference type="InterPro" id="IPR050311">
    <property type="entry name" value="ORC1/CDC6"/>
</dbReference>
<dbReference type="Pfam" id="PF22606">
    <property type="entry name" value="Cdc6-ORC-like_ATPase_lid"/>
    <property type="match status" value="1"/>
</dbReference>
<dbReference type="EMBL" id="KN716292">
    <property type="protein sequence ID" value="KJH47821.1"/>
    <property type="molecule type" value="Genomic_DNA"/>
</dbReference>
<comment type="subcellular location">
    <subcellularLocation>
        <location evidence="1 6">Nucleus</location>
    </subcellularLocation>
</comment>
<feature type="region of interest" description="Disordered" evidence="7">
    <location>
        <begin position="154"/>
        <end position="184"/>
    </location>
</feature>
<feature type="domain" description="AAA+ ATPase" evidence="8">
    <location>
        <begin position="362"/>
        <end position="512"/>
    </location>
</feature>
<dbReference type="InterPro" id="IPR054425">
    <property type="entry name" value="Cdc6_ORC1-like_ATPase_lid"/>
</dbReference>
<dbReference type="CDD" id="cd00009">
    <property type="entry name" value="AAA"/>
    <property type="match status" value="1"/>
</dbReference>
<dbReference type="GO" id="GO:0016887">
    <property type="term" value="F:ATP hydrolysis activity"/>
    <property type="evidence" value="ECO:0007669"/>
    <property type="project" value="InterPro"/>
</dbReference>
<dbReference type="GO" id="GO:0006270">
    <property type="term" value="P:DNA replication initiation"/>
    <property type="evidence" value="ECO:0007669"/>
    <property type="project" value="TreeGrafter"/>
</dbReference>
<comment type="subunit">
    <text evidence="6">ORC is composed of six subunits.</text>
</comment>
<keyword evidence="4 6" id="KW-0238">DNA-binding</keyword>
<dbReference type="PANTHER" id="PTHR10763">
    <property type="entry name" value="CELL DIVISION CONTROL PROTEIN 6-RELATED"/>
    <property type="match status" value="1"/>
</dbReference>
<dbReference type="Pfam" id="PF00004">
    <property type="entry name" value="AAA"/>
    <property type="match status" value="1"/>
</dbReference>
<feature type="region of interest" description="Disordered" evidence="7">
    <location>
        <begin position="258"/>
        <end position="291"/>
    </location>
</feature>
<protein>
    <recommendedName>
        <fullName evidence="6">Origin recognition complex subunit 1</fullName>
    </recommendedName>
</protein>
<dbReference type="PANTHER" id="PTHR10763:SF23">
    <property type="entry name" value="ORIGIN RECOGNITION COMPLEX SUBUNIT 1"/>
    <property type="match status" value="1"/>
</dbReference>
<comment type="function">
    <text evidence="6">Component of the origin recognition complex (ORC) that binds origins of replication. DNA-binding is ATP-dependent, however specific DNA sequences that define origins of replication have not been identified so far. ORC is required to assemble the pre-replication complex necessary to initiate DNA replication.</text>
</comment>
<evidence type="ECO:0000256" key="1">
    <source>
        <dbReference type="ARBA" id="ARBA00004123"/>
    </source>
</evidence>
<dbReference type="OrthoDB" id="1926878at2759"/>
<dbReference type="InterPro" id="IPR003593">
    <property type="entry name" value="AAA+_ATPase"/>
</dbReference>
<dbReference type="GO" id="GO:0005664">
    <property type="term" value="C:nuclear origin of replication recognition complex"/>
    <property type="evidence" value="ECO:0007669"/>
    <property type="project" value="TreeGrafter"/>
</dbReference>
<dbReference type="STRING" id="29172.A0A0D8XZR9"/>
<evidence type="ECO:0000256" key="7">
    <source>
        <dbReference type="SAM" id="MobiDB-lite"/>
    </source>
</evidence>
<dbReference type="GO" id="GO:0003688">
    <property type="term" value="F:DNA replication origin binding"/>
    <property type="evidence" value="ECO:0007669"/>
    <property type="project" value="TreeGrafter"/>
</dbReference>
<evidence type="ECO:0000256" key="5">
    <source>
        <dbReference type="ARBA" id="ARBA00023242"/>
    </source>
</evidence>
<evidence type="ECO:0000313" key="9">
    <source>
        <dbReference type="EMBL" id="KJH47821.1"/>
    </source>
</evidence>
<dbReference type="SUPFAM" id="SSF52540">
    <property type="entry name" value="P-loop containing nucleoside triphosphate hydrolases"/>
    <property type="match status" value="1"/>
</dbReference>
<feature type="compositionally biased region" description="Polar residues" evidence="7">
    <location>
        <begin position="163"/>
        <end position="184"/>
    </location>
</feature>
<evidence type="ECO:0000313" key="10">
    <source>
        <dbReference type="Proteomes" id="UP000053766"/>
    </source>
</evidence>
<sequence length="697" mass="78443">MASSNVLRARQTTATVVSQTPLKETANISSSGRRSLPRSAKIYAELEGYKKQLYLSERFSPSRKENVMTPVTKISHKIAKKLTIRSPENHKEICDSSKSTCRSSAQRHLDLSSKATRKTQMERSFEAMEIEHDENIPPAGDTVGRRISSSKYSVSTIKKDSTQTKNVRSTNSAKAPSCSVSRSNTPKVIRTCNPKDTEILPITVKFRSVFQREDGSFEYRTVGPDSPWGIKRPVAHIVPAIRKSQRLLYRSERDSSADIEECEESSHDILSEDSEECDESVSPSYKSNGRNRIRKAMNSCRSVKKQSINLQKSQVIRKKVEPLESLRLRLHTSEVPDHMPCREEEAEEVKKFILNAISVCGTSSAMYISGVPGTGKTATVMSVVKQLMQDKSCNKFIFVNVNAMEFVEPKRIFVEIYNQITSNSTRISPVVARKKLNAMFEMADRCRPPIVILVDELDQLCTKKQELIYDIFNWTAFEFARVSVMAIANTLDLPERMLSQRVTSRIGSSRICFQPYEFQQIERIIHDRLKGSVDNVDEGAIQFAARKVAAVTGDLRKAMDILRNAIEIAIEQGAKKLLVEHVLKATREASSTLLVQFVEGLSKHGLLLFRSAVSLAEKKEEFSFAELHAQYISFSALIEGIEPLVESMLILLLGQLCATRLLVSSKGNHILRRRIRLGMSYQDAQSAVRIRENVPKA</sequence>
<name>A0A0D8XZR9_DICVI</name>
<evidence type="ECO:0000256" key="6">
    <source>
        <dbReference type="RuleBase" id="RU365058"/>
    </source>
</evidence>
<keyword evidence="10" id="KW-1185">Reference proteome</keyword>
<proteinExistence type="inferred from homology"/>
<dbReference type="SMART" id="SM00382">
    <property type="entry name" value="AAA"/>
    <property type="match status" value="1"/>
</dbReference>
<accession>A0A0D8XZR9</accession>